<dbReference type="HOGENOM" id="CLU_063717_0_0_1"/>
<feature type="coiled-coil region" evidence="6">
    <location>
        <begin position="95"/>
        <end position="125"/>
    </location>
</feature>
<evidence type="ECO:0000256" key="3">
    <source>
        <dbReference type="ARBA" id="ARBA00022490"/>
    </source>
</evidence>
<reference key="2">
    <citation type="submission" date="2011-08" db="EMBL/GenBank/DDBJ databases">
        <title>Genome sequence of Naumovozyma castellii.</title>
        <authorList>
            <person name="Gordon J.L."/>
            <person name="Armisen D."/>
            <person name="Proux-Wera E."/>
            <person name="OhEigeartaigh S.S."/>
            <person name="Byrne K.P."/>
            <person name="Wolfe K.H."/>
        </authorList>
    </citation>
    <scope>NUCLEOTIDE SEQUENCE</scope>
    <source>
        <strain>Type strain:CBS 4309</strain>
    </source>
</reference>
<dbReference type="GO" id="GO:0000390">
    <property type="term" value="P:spliceosomal complex disassembly"/>
    <property type="evidence" value="ECO:0007669"/>
    <property type="project" value="EnsemblFungi"/>
</dbReference>
<evidence type="ECO:0000256" key="2">
    <source>
        <dbReference type="ARBA" id="ARBA00004496"/>
    </source>
</evidence>
<evidence type="ECO:0000256" key="1">
    <source>
        <dbReference type="ARBA" id="ARBA00004123"/>
    </source>
</evidence>
<dbReference type="PROSITE" id="PS50076">
    <property type="entry name" value="DNAJ_2"/>
    <property type="match status" value="1"/>
</dbReference>
<dbReference type="InterPro" id="IPR001623">
    <property type="entry name" value="DnaJ_domain"/>
</dbReference>
<accession>G0VJH9</accession>
<dbReference type="KEGG" id="ncs:NCAS_0H03480"/>
<evidence type="ECO:0000259" key="7">
    <source>
        <dbReference type="PROSITE" id="PS50076"/>
    </source>
</evidence>
<sequence length="280" mass="33333">MSTEFDQIIKDGVNLYSVLEIPTEPRAKELSKILPTDIKKRYRTLALKYHPDKHPNEPEIVHKFYQLSVATHILTNEALKKRYDTWLIRHSETLLKRDNKERKELIEKLNEKEKLNERKNQYDLNDIQRYGETLRKLKYFQLPYGDWKHLEMNFKATKEAQDKQPSKIKHKFYNSSTLKVYLTLNELTIPELKEYFKRAFQVDSIYDLYASSRNNGYYKEEGEMVMYVVFDSPLISKKVLDAWNSNDGANREDKTNNIKMLQVTPLIRVSLYNPRAGDDR</sequence>
<dbReference type="SMART" id="SM00271">
    <property type="entry name" value="DnaJ"/>
    <property type="match status" value="1"/>
</dbReference>
<keyword evidence="4" id="KW-0143">Chaperone</keyword>
<dbReference type="FunCoup" id="G0VJH9">
    <property type="interactions" value="171"/>
</dbReference>
<dbReference type="STRING" id="1064592.G0VJH9"/>
<dbReference type="PRINTS" id="PR00625">
    <property type="entry name" value="JDOMAIN"/>
</dbReference>
<dbReference type="PANTHER" id="PTHR44313">
    <property type="entry name" value="DNAJ HOMOLOG SUBFAMILY C MEMBER 17"/>
    <property type="match status" value="1"/>
</dbReference>
<dbReference type="AlphaFoldDB" id="G0VJH9"/>
<dbReference type="CDD" id="cd06257">
    <property type="entry name" value="DnaJ"/>
    <property type="match status" value="1"/>
</dbReference>
<evidence type="ECO:0000313" key="8">
    <source>
        <dbReference type="EMBL" id="CCC71658.1"/>
    </source>
</evidence>
<dbReference type="SUPFAM" id="SSF46565">
    <property type="entry name" value="Chaperone J-domain"/>
    <property type="match status" value="1"/>
</dbReference>
<dbReference type="InterPro" id="IPR036869">
    <property type="entry name" value="J_dom_sf"/>
</dbReference>
<gene>
    <name evidence="8" type="primary">NCAS0H03480</name>
    <name evidence="8" type="ordered locus">NCAS_0H03480</name>
</gene>
<dbReference type="OMA" id="KHFKLPY"/>
<name>G0VJH9_NAUCA</name>
<keyword evidence="9" id="KW-1185">Reference proteome</keyword>
<feature type="domain" description="J" evidence="7">
    <location>
        <begin position="14"/>
        <end position="87"/>
    </location>
</feature>
<dbReference type="GO" id="GO:0005684">
    <property type="term" value="C:U2-type spliceosomal complex"/>
    <property type="evidence" value="ECO:0007669"/>
    <property type="project" value="EnsemblFungi"/>
</dbReference>
<dbReference type="EMBL" id="HE576759">
    <property type="protein sequence ID" value="CCC71658.1"/>
    <property type="molecule type" value="Genomic_DNA"/>
</dbReference>
<reference evidence="8 9" key="1">
    <citation type="journal article" date="2011" name="Proc. Natl. Acad. Sci. U.S.A.">
        <title>Evolutionary erosion of yeast sex chromosomes by mating-type switching accidents.</title>
        <authorList>
            <person name="Gordon J.L."/>
            <person name="Armisen D."/>
            <person name="Proux-Wera E."/>
            <person name="Oheigeartaigh S.S."/>
            <person name="Byrne K.P."/>
            <person name="Wolfe K.H."/>
        </authorList>
    </citation>
    <scope>NUCLEOTIDE SEQUENCE [LARGE SCALE GENOMIC DNA]</scope>
    <source>
        <strain evidence="9">ATCC 76901 / BCRC 22586 / CBS 4309 / NBRC 1992 / NRRL Y-12630</strain>
    </source>
</reference>
<evidence type="ECO:0000256" key="4">
    <source>
        <dbReference type="ARBA" id="ARBA00023186"/>
    </source>
</evidence>
<dbReference type="GeneID" id="96905335"/>
<dbReference type="PANTHER" id="PTHR44313:SF1">
    <property type="entry name" value="DNAJ HOMOLOG SUBFAMILY C MEMBER 17"/>
    <property type="match status" value="1"/>
</dbReference>
<organism evidence="8 9">
    <name type="scientific">Naumovozyma castellii</name>
    <name type="common">Yeast</name>
    <name type="synonym">Saccharomyces castellii</name>
    <dbReference type="NCBI Taxonomy" id="27288"/>
    <lineage>
        <taxon>Eukaryota</taxon>
        <taxon>Fungi</taxon>
        <taxon>Dikarya</taxon>
        <taxon>Ascomycota</taxon>
        <taxon>Saccharomycotina</taxon>
        <taxon>Saccharomycetes</taxon>
        <taxon>Saccharomycetales</taxon>
        <taxon>Saccharomycetaceae</taxon>
        <taxon>Naumovozyma</taxon>
    </lineage>
</organism>
<dbReference type="GO" id="GO:0000974">
    <property type="term" value="C:Prp19 complex"/>
    <property type="evidence" value="ECO:0007669"/>
    <property type="project" value="EnsemblFungi"/>
</dbReference>
<keyword evidence="5" id="KW-0539">Nucleus</keyword>
<dbReference type="InParanoid" id="G0VJH9"/>
<comment type="subcellular location">
    <subcellularLocation>
        <location evidence="2">Cytoplasm</location>
    </subcellularLocation>
    <subcellularLocation>
        <location evidence="1">Nucleus</location>
    </subcellularLocation>
</comment>
<dbReference type="GO" id="GO:0005737">
    <property type="term" value="C:cytoplasm"/>
    <property type="evidence" value="ECO:0007669"/>
    <property type="project" value="UniProtKB-SubCell"/>
</dbReference>
<evidence type="ECO:0000256" key="5">
    <source>
        <dbReference type="ARBA" id="ARBA00023242"/>
    </source>
</evidence>
<evidence type="ECO:0000313" key="9">
    <source>
        <dbReference type="Proteomes" id="UP000001640"/>
    </source>
</evidence>
<dbReference type="Pfam" id="PF00226">
    <property type="entry name" value="DnaJ"/>
    <property type="match status" value="1"/>
</dbReference>
<keyword evidence="6" id="KW-0175">Coiled coil</keyword>
<dbReference type="Proteomes" id="UP000001640">
    <property type="component" value="Chromosome 8"/>
</dbReference>
<dbReference type="Gene3D" id="1.10.287.110">
    <property type="entry name" value="DnaJ domain"/>
    <property type="match status" value="1"/>
</dbReference>
<evidence type="ECO:0000256" key="6">
    <source>
        <dbReference type="SAM" id="Coils"/>
    </source>
</evidence>
<keyword evidence="3" id="KW-0963">Cytoplasm</keyword>
<dbReference type="RefSeq" id="XP_003678005.1">
    <property type="nucleotide sequence ID" value="XM_003677957.1"/>
</dbReference>
<protein>
    <recommendedName>
        <fullName evidence="7">J domain-containing protein</fullName>
    </recommendedName>
</protein>
<proteinExistence type="predicted"/>
<dbReference type="eggNOG" id="KOG0716">
    <property type="taxonomic scope" value="Eukaryota"/>
</dbReference>
<dbReference type="InterPro" id="IPR052094">
    <property type="entry name" value="Pre-mRNA-splicing_ERAD"/>
</dbReference>
<dbReference type="OrthoDB" id="436519at2759"/>